<dbReference type="GO" id="GO:0016020">
    <property type="term" value="C:membrane"/>
    <property type="evidence" value="ECO:0007669"/>
    <property type="project" value="UniProtKB-SubCell"/>
</dbReference>
<evidence type="ECO:0000256" key="2">
    <source>
        <dbReference type="ARBA" id="ARBA00022692"/>
    </source>
</evidence>
<feature type="domain" description="O-antigen ligase-related" evidence="6">
    <location>
        <begin position="276"/>
        <end position="413"/>
    </location>
</feature>
<keyword evidence="2 5" id="KW-0812">Transmembrane</keyword>
<evidence type="ECO:0000256" key="5">
    <source>
        <dbReference type="SAM" id="Phobius"/>
    </source>
</evidence>
<dbReference type="AlphaFoldDB" id="A0A7W9AJM3"/>
<organism evidence="7 8">
    <name type="scientific">Sphingobium boeckii</name>
    <dbReference type="NCBI Taxonomy" id="1082345"/>
    <lineage>
        <taxon>Bacteria</taxon>
        <taxon>Pseudomonadati</taxon>
        <taxon>Pseudomonadota</taxon>
        <taxon>Alphaproteobacteria</taxon>
        <taxon>Sphingomonadales</taxon>
        <taxon>Sphingomonadaceae</taxon>
        <taxon>Sphingobium</taxon>
    </lineage>
</organism>
<evidence type="ECO:0000259" key="6">
    <source>
        <dbReference type="Pfam" id="PF04932"/>
    </source>
</evidence>
<feature type="transmembrane region" description="Helical" evidence="5">
    <location>
        <begin position="464"/>
        <end position="483"/>
    </location>
</feature>
<dbReference type="PANTHER" id="PTHR37422:SF13">
    <property type="entry name" value="LIPOPOLYSACCHARIDE BIOSYNTHESIS PROTEIN PA4999-RELATED"/>
    <property type="match status" value="1"/>
</dbReference>
<feature type="transmembrane region" description="Helical" evidence="5">
    <location>
        <begin position="269"/>
        <end position="286"/>
    </location>
</feature>
<feature type="transmembrane region" description="Helical" evidence="5">
    <location>
        <begin position="440"/>
        <end position="458"/>
    </location>
</feature>
<sequence>MRNLIINLAFIEILSFAGIWIFLRSLIKERRSEFGNILYIISLSVAAFSFLSPNLIFLNIFYIILIPLIARNFSQVAPIYIFCIIISPLLSYNVSAGGIFLLDYSVAHSLGIGAIIAFAIKGKGRSYAKFATDLPFIGIMLVLFFITVRDTSVTNILREFLGQALLYGPPYWIVSRGIRNLTDVRLTLLILAAAAVLLSIICAFEALKGWPLYRAIWSYHGIDLGSGASVKLRGGLLRSPGPYAEPLSLSFSLTMCILALVASRRSFRSRLWFLGLCAITAIGIAAPQSRGAWIGLIVGLLACDAYRGRWQVLATRTGILVMAGVLAVAGSTVNSHLANLTGTSAEGHGTIDYREDLLTRGIEEVRAYPLIGRPFEQVTEAMKDMTQGEGIVDFVNSYLVVALVSGLIGLAIFSTGLISQCTIIWQARVATKNTSTHREYLAFAFSTMIANCIMLANISMGGRITMTLGMTMAMAGILINLAYKHRRSGTFVE</sequence>
<gene>
    <name evidence="7" type="ORF">FHS49_002658</name>
</gene>
<dbReference type="EMBL" id="JACIJC010000004">
    <property type="protein sequence ID" value="MBB5686634.1"/>
    <property type="molecule type" value="Genomic_DNA"/>
</dbReference>
<reference evidence="7 8" key="1">
    <citation type="submission" date="2020-08" db="EMBL/GenBank/DDBJ databases">
        <title>Genomic Encyclopedia of Type Strains, Phase IV (KMG-IV): sequencing the most valuable type-strain genomes for metagenomic binning, comparative biology and taxonomic classification.</title>
        <authorList>
            <person name="Goeker M."/>
        </authorList>
    </citation>
    <scope>NUCLEOTIDE SEQUENCE [LARGE SCALE GENOMIC DNA]</scope>
    <source>
        <strain evidence="7 8">DSM 25079</strain>
    </source>
</reference>
<feature type="transmembrane region" description="Helical" evidence="5">
    <location>
        <begin position="398"/>
        <end position="419"/>
    </location>
</feature>
<dbReference type="Proteomes" id="UP000549617">
    <property type="component" value="Unassembled WGS sequence"/>
</dbReference>
<feature type="transmembrane region" description="Helical" evidence="5">
    <location>
        <begin position="243"/>
        <end position="262"/>
    </location>
</feature>
<evidence type="ECO:0000313" key="7">
    <source>
        <dbReference type="EMBL" id="MBB5686634.1"/>
    </source>
</evidence>
<evidence type="ECO:0000313" key="8">
    <source>
        <dbReference type="Proteomes" id="UP000549617"/>
    </source>
</evidence>
<dbReference type="InterPro" id="IPR007016">
    <property type="entry name" value="O-antigen_ligase-rel_domated"/>
</dbReference>
<comment type="subcellular location">
    <subcellularLocation>
        <location evidence="1">Membrane</location>
        <topology evidence="1">Multi-pass membrane protein</topology>
    </subcellularLocation>
</comment>
<keyword evidence="3 5" id="KW-1133">Transmembrane helix</keyword>
<feature type="transmembrane region" description="Helical" evidence="5">
    <location>
        <begin position="37"/>
        <end position="70"/>
    </location>
</feature>
<feature type="transmembrane region" description="Helical" evidence="5">
    <location>
        <begin position="101"/>
        <end position="120"/>
    </location>
</feature>
<name>A0A7W9AJM3_9SPHN</name>
<evidence type="ECO:0000256" key="3">
    <source>
        <dbReference type="ARBA" id="ARBA00022989"/>
    </source>
</evidence>
<feature type="transmembrane region" description="Helical" evidence="5">
    <location>
        <begin position="6"/>
        <end position="25"/>
    </location>
</feature>
<protein>
    <recommendedName>
        <fullName evidence="6">O-antigen ligase-related domain-containing protein</fullName>
    </recommendedName>
</protein>
<dbReference type="Pfam" id="PF04932">
    <property type="entry name" value="Wzy_C"/>
    <property type="match status" value="1"/>
</dbReference>
<accession>A0A7W9AJM3</accession>
<evidence type="ECO:0000256" key="4">
    <source>
        <dbReference type="ARBA" id="ARBA00023136"/>
    </source>
</evidence>
<dbReference type="PANTHER" id="PTHR37422">
    <property type="entry name" value="TEICHURONIC ACID BIOSYNTHESIS PROTEIN TUAE"/>
    <property type="match status" value="1"/>
</dbReference>
<dbReference type="InterPro" id="IPR051533">
    <property type="entry name" value="WaaL-like"/>
</dbReference>
<evidence type="ECO:0000256" key="1">
    <source>
        <dbReference type="ARBA" id="ARBA00004141"/>
    </source>
</evidence>
<comment type="caution">
    <text evidence="7">The sequence shown here is derived from an EMBL/GenBank/DDBJ whole genome shotgun (WGS) entry which is preliminary data.</text>
</comment>
<dbReference type="RefSeq" id="WP_184019239.1">
    <property type="nucleotide sequence ID" value="NZ_JACIJC010000004.1"/>
</dbReference>
<feature type="transmembrane region" description="Helical" evidence="5">
    <location>
        <begin position="186"/>
        <end position="207"/>
    </location>
</feature>
<proteinExistence type="predicted"/>
<feature type="transmembrane region" description="Helical" evidence="5">
    <location>
        <begin position="292"/>
        <end position="307"/>
    </location>
</feature>
<feature type="transmembrane region" description="Helical" evidence="5">
    <location>
        <begin position="126"/>
        <end position="148"/>
    </location>
</feature>
<keyword evidence="4 5" id="KW-0472">Membrane</keyword>
<feature type="transmembrane region" description="Helical" evidence="5">
    <location>
        <begin position="319"/>
        <end position="338"/>
    </location>
</feature>
<keyword evidence="8" id="KW-1185">Reference proteome</keyword>
<feature type="transmembrane region" description="Helical" evidence="5">
    <location>
        <begin position="76"/>
        <end position="94"/>
    </location>
</feature>